<proteinExistence type="inferred from homology"/>
<dbReference type="Pfam" id="PF05199">
    <property type="entry name" value="GMC_oxred_C"/>
    <property type="match status" value="1"/>
</dbReference>
<keyword evidence="7" id="KW-1185">Reference proteome</keyword>
<feature type="domain" description="Glucose-methanol-choline oxidoreductase N-terminal" evidence="4">
    <location>
        <begin position="82"/>
        <end position="105"/>
    </location>
</feature>
<evidence type="ECO:0000256" key="2">
    <source>
        <dbReference type="PIRSR" id="PIRSR000137-2"/>
    </source>
</evidence>
<dbReference type="Gene3D" id="3.50.50.60">
    <property type="entry name" value="FAD/NAD(P)-binding domain"/>
    <property type="match status" value="1"/>
</dbReference>
<name>A0A168EK57_9HYPO</name>
<dbReference type="SUPFAM" id="SSF54373">
    <property type="entry name" value="FAD-linked reductases, C-terminal domain"/>
    <property type="match status" value="1"/>
</dbReference>
<feature type="binding site" evidence="2">
    <location>
        <begin position="533"/>
        <end position="534"/>
    </location>
    <ligand>
        <name>FAD</name>
        <dbReference type="ChEBI" id="CHEBI:57692"/>
    </ligand>
</feature>
<dbReference type="PROSITE" id="PS00623">
    <property type="entry name" value="GMC_OXRED_1"/>
    <property type="match status" value="1"/>
</dbReference>
<evidence type="ECO:0000256" key="3">
    <source>
        <dbReference type="RuleBase" id="RU003968"/>
    </source>
</evidence>
<feature type="binding site" evidence="2">
    <location>
        <position position="232"/>
    </location>
    <ligand>
        <name>FAD</name>
        <dbReference type="ChEBI" id="CHEBI:57692"/>
    </ligand>
</feature>
<dbReference type="GO" id="GO:0016614">
    <property type="term" value="F:oxidoreductase activity, acting on CH-OH group of donors"/>
    <property type="evidence" value="ECO:0007669"/>
    <property type="project" value="InterPro"/>
</dbReference>
<evidence type="ECO:0000256" key="1">
    <source>
        <dbReference type="ARBA" id="ARBA00010790"/>
    </source>
</evidence>
<keyword evidence="2 3" id="KW-0274">FAD</keyword>
<accession>A0A168EK57</accession>
<reference evidence="6 7" key="1">
    <citation type="journal article" date="2016" name="Genome Biol. Evol.">
        <title>Divergent and convergent evolution of fungal pathogenicity.</title>
        <authorList>
            <person name="Shang Y."/>
            <person name="Xiao G."/>
            <person name="Zheng P."/>
            <person name="Cen K."/>
            <person name="Zhan S."/>
            <person name="Wang C."/>
        </authorList>
    </citation>
    <scope>NUCLEOTIDE SEQUENCE [LARGE SCALE GENOMIC DNA]</scope>
    <source>
        <strain evidence="6 7">RCEF 2490</strain>
    </source>
</reference>
<dbReference type="Gene3D" id="3.30.560.10">
    <property type="entry name" value="Glucose Oxidase, domain 3"/>
    <property type="match status" value="1"/>
</dbReference>
<dbReference type="Proteomes" id="UP000078544">
    <property type="component" value="Unassembled WGS sequence"/>
</dbReference>
<gene>
    <name evidence="6" type="ORF">AAL_02432</name>
</gene>
<dbReference type="OrthoDB" id="269227at2759"/>
<dbReference type="Pfam" id="PF00732">
    <property type="entry name" value="GMC_oxred_N"/>
    <property type="match status" value="1"/>
</dbReference>
<dbReference type="InterPro" id="IPR000172">
    <property type="entry name" value="GMC_OxRdtase_N"/>
</dbReference>
<dbReference type="GO" id="GO:0050660">
    <property type="term" value="F:flavin adenine dinucleotide binding"/>
    <property type="evidence" value="ECO:0007669"/>
    <property type="project" value="InterPro"/>
</dbReference>
<evidence type="ECO:0000259" key="4">
    <source>
        <dbReference type="PROSITE" id="PS00623"/>
    </source>
</evidence>
<dbReference type="PANTHER" id="PTHR11552:SF210">
    <property type="entry name" value="GLUCOSE-METHANOL-CHOLINE OXIDOREDUCTASE N-TERMINAL DOMAIN-CONTAINING PROTEIN-RELATED"/>
    <property type="match status" value="1"/>
</dbReference>
<comment type="similarity">
    <text evidence="1 3">Belongs to the GMC oxidoreductase family.</text>
</comment>
<dbReference type="InterPro" id="IPR012132">
    <property type="entry name" value="GMC_OxRdtase"/>
</dbReference>
<dbReference type="InterPro" id="IPR007867">
    <property type="entry name" value="GMC_OxRtase_C"/>
</dbReference>
<comment type="cofactor">
    <cofactor evidence="2">
        <name>FAD</name>
        <dbReference type="ChEBI" id="CHEBI:57692"/>
    </cofactor>
</comment>
<evidence type="ECO:0000313" key="6">
    <source>
        <dbReference type="EMBL" id="KZZ98881.1"/>
    </source>
</evidence>
<dbReference type="PROSITE" id="PS00624">
    <property type="entry name" value="GMC_OXRED_2"/>
    <property type="match status" value="1"/>
</dbReference>
<evidence type="ECO:0000259" key="5">
    <source>
        <dbReference type="PROSITE" id="PS00624"/>
    </source>
</evidence>
<dbReference type="AlphaFoldDB" id="A0A168EK57"/>
<keyword evidence="3" id="KW-0285">Flavoprotein</keyword>
<sequence length="610" mass="66310">MADSYDFIIIGGGTAGLVVASRLSDDEGTSVLVLEAGPDLTMDPRVSVPLFSNKLYGSEVDWQFRTKPQPSLKDRVLGLNQGKGLGGSSAINAQIFVPPTKGEIDAWETLGNPGWNWSSLMGYLTKAYSVPHVAPGAKESLAIEHWPGLNAAGGPVKTSFGDATHPIRRAWFNYFHNKGQAMTQDPFTRSSVGAFSCLASDDADGRRSFSAPAYFGPARHRPNLHVMTGVHVEKILLETNDRGTKAIGVRFNLQGAIATAKANREVILSAGTLQSPKILELSGIGSPEILREHGINVKVDLPGVGQNFHDHPGIYAQFPVNDDVETSDAIVRQEPKALNKAMQEYLDKHSGPLTSLGVYTYAYLPLIGQEQADIEALLVQHNPKNSQHPSIRQEFYDVAYKTMLDSNHPSAAYLTSLGQTNFARDLRNDTIPPPSPGKFLDFVMMLSQPLSRGSVHIASVNPKDPPLIDPGYLSHPFDVEVLARHFLHIKPIVQSPEMSDIVQHPVKSRDPAADLSDLESAKTFMADNVCPMWHLVGTCSMLPREKDGVVDSRLRVYGVEGLRVVDASAIPLVSAGNLQSTVYAFAEKAADLIKTDWKGNSSCRGSSYQV</sequence>
<comment type="caution">
    <text evidence="6">The sequence shown here is derived from an EMBL/GenBank/DDBJ whole genome shotgun (WGS) entry which is preliminary data.</text>
</comment>
<protein>
    <submittedName>
        <fullName evidence="6">Aryl-alcohol dehydrogenase</fullName>
    </submittedName>
</protein>
<dbReference type="EMBL" id="AZGY01000004">
    <property type="protein sequence ID" value="KZZ98881.1"/>
    <property type="molecule type" value="Genomic_DNA"/>
</dbReference>
<dbReference type="SUPFAM" id="SSF51905">
    <property type="entry name" value="FAD/NAD(P)-binding domain"/>
    <property type="match status" value="1"/>
</dbReference>
<dbReference type="STRING" id="1081109.A0A168EK57"/>
<dbReference type="PIRSF" id="PIRSF000137">
    <property type="entry name" value="Alcohol_oxidase"/>
    <property type="match status" value="1"/>
</dbReference>
<dbReference type="InterPro" id="IPR036188">
    <property type="entry name" value="FAD/NAD-bd_sf"/>
</dbReference>
<dbReference type="PANTHER" id="PTHR11552">
    <property type="entry name" value="GLUCOSE-METHANOL-CHOLINE GMC OXIDOREDUCTASE"/>
    <property type="match status" value="1"/>
</dbReference>
<feature type="domain" description="Glucose-methanol-choline oxidoreductase N-terminal" evidence="5">
    <location>
        <begin position="271"/>
        <end position="285"/>
    </location>
</feature>
<evidence type="ECO:0000313" key="7">
    <source>
        <dbReference type="Proteomes" id="UP000078544"/>
    </source>
</evidence>
<organism evidence="6 7">
    <name type="scientific">Moelleriella libera RCEF 2490</name>
    <dbReference type="NCBI Taxonomy" id="1081109"/>
    <lineage>
        <taxon>Eukaryota</taxon>
        <taxon>Fungi</taxon>
        <taxon>Dikarya</taxon>
        <taxon>Ascomycota</taxon>
        <taxon>Pezizomycotina</taxon>
        <taxon>Sordariomycetes</taxon>
        <taxon>Hypocreomycetidae</taxon>
        <taxon>Hypocreales</taxon>
        <taxon>Clavicipitaceae</taxon>
        <taxon>Moelleriella</taxon>
    </lineage>
</organism>